<dbReference type="InterPro" id="IPR002173">
    <property type="entry name" value="Carboh/pur_kinase_PfkB_CS"/>
</dbReference>
<feature type="domain" description="Carbohydrate kinase PfkB" evidence="7">
    <location>
        <begin position="41"/>
        <end position="317"/>
    </location>
</feature>
<accession>A0ABW5UYQ7</accession>
<evidence type="ECO:0000256" key="6">
    <source>
        <dbReference type="PIRNR" id="PIRNR000535"/>
    </source>
</evidence>
<dbReference type="Pfam" id="PF00294">
    <property type="entry name" value="PfkB"/>
    <property type="match status" value="1"/>
</dbReference>
<dbReference type="CDD" id="cd01164">
    <property type="entry name" value="FruK_PfkB_like"/>
    <property type="match status" value="1"/>
</dbReference>
<organism evidence="8 9">
    <name type="scientific">Gulosibacter faecalis</name>
    <dbReference type="NCBI Taxonomy" id="272240"/>
    <lineage>
        <taxon>Bacteria</taxon>
        <taxon>Bacillati</taxon>
        <taxon>Actinomycetota</taxon>
        <taxon>Actinomycetes</taxon>
        <taxon>Micrococcales</taxon>
        <taxon>Microbacteriaceae</taxon>
        <taxon>Gulosibacter</taxon>
    </lineage>
</organism>
<dbReference type="InterPro" id="IPR029056">
    <property type="entry name" value="Ribokinase-like"/>
</dbReference>
<dbReference type="NCBIfam" id="TIGR03168">
    <property type="entry name" value="1-PFK"/>
    <property type="match status" value="1"/>
</dbReference>
<keyword evidence="4" id="KW-0418">Kinase</keyword>
<gene>
    <name evidence="8" type="ORF">ACFSW7_07030</name>
</gene>
<dbReference type="InterPro" id="IPR011611">
    <property type="entry name" value="PfkB_dom"/>
</dbReference>
<evidence type="ECO:0000256" key="1">
    <source>
        <dbReference type="ARBA" id="ARBA00010688"/>
    </source>
</evidence>
<dbReference type="PIRSF" id="PIRSF000535">
    <property type="entry name" value="1PFK/6PFK/LacC"/>
    <property type="match status" value="1"/>
</dbReference>
<evidence type="ECO:0000313" key="8">
    <source>
        <dbReference type="EMBL" id="MFD2758128.1"/>
    </source>
</evidence>
<dbReference type="Proteomes" id="UP001597492">
    <property type="component" value="Unassembled WGS sequence"/>
</dbReference>
<reference evidence="9" key="1">
    <citation type="journal article" date="2019" name="Int. J. Syst. Evol. Microbiol.">
        <title>The Global Catalogue of Microorganisms (GCM) 10K type strain sequencing project: providing services to taxonomists for standard genome sequencing and annotation.</title>
        <authorList>
            <consortium name="The Broad Institute Genomics Platform"/>
            <consortium name="The Broad Institute Genome Sequencing Center for Infectious Disease"/>
            <person name="Wu L."/>
            <person name="Ma J."/>
        </authorList>
    </citation>
    <scope>NUCLEOTIDE SEQUENCE [LARGE SCALE GENOMIC DNA]</scope>
    <source>
        <strain evidence="9">TISTR 1514</strain>
    </source>
</reference>
<sequence length="341" mass="35219">MTAVTAAATAAGTHAPGGDPLRARVVTLTPSPAIDRVYMIDAMRTETVNRARHVRSFLAGKGVNVARNLRNAGARTAAVTTLSETDRHLAVEAGLYRIVAANQPARVNTVVIADDGATTNFNEAPRPLSHAEWARLGDETIAALRELDADWLVVAGSIPRRAEDGAALSPASLIARARALGARITLDSGGAAIAEWLDAGYSPDLVKPNVLELADATGRELVTVGDAVDAARDLVARGARAVLASLGAAGAVLVTQHDVAWADSPRVEVVNTTGAGDAALAGFLADSRRDGTGSSPVRALRRAVAWGAQTVSTVDAVATTFPIPNGVRVGTPPLDLRLDAH</sequence>
<evidence type="ECO:0000256" key="4">
    <source>
        <dbReference type="ARBA" id="ARBA00022777"/>
    </source>
</evidence>
<dbReference type="Gene3D" id="3.40.1190.20">
    <property type="match status" value="1"/>
</dbReference>
<dbReference type="PANTHER" id="PTHR46566:SF5">
    <property type="entry name" value="1-PHOSPHOFRUCTOKINASE"/>
    <property type="match status" value="1"/>
</dbReference>
<evidence type="ECO:0000313" key="9">
    <source>
        <dbReference type="Proteomes" id="UP001597492"/>
    </source>
</evidence>
<dbReference type="EMBL" id="JBHUNE010000006">
    <property type="protein sequence ID" value="MFD2758128.1"/>
    <property type="molecule type" value="Genomic_DNA"/>
</dbReference>
<keyword evidence="9" id="KW-1185">Reference proteome</keyword>
<comment type="similarity">
    <text evidence="1">Belongs to the carbohydrate kinase PfkB family.</text>
</comment>
<evidence type="ECO:0000259" key="7">
    <source>
        <dbReference type="Pfam" id="PF00294"/>
    </source>
</evidence>
<dbReference type="RefSeq" id="WP_019618580.1">
    <property type="nucleotide sequence ID" value="NZ_JBHUNE010000006.1"/>
</dbReference>
<keyword evidence="3" id="KW-0547">Nucleotide-binding</keyword>
<dbReference type="SUPFAM" id="SSF53613">
    <property type="entry name" value="Ribokinase-like"/>
    <property type="match status" value="1"/>
</dbReference>
<name>A0ABW5UYQ7_9MICO</name>
<keyword evidence="5" id="KW-0067">ATP-binding</keyword>
<proteinExistence type="inferred from homology"/>
<comment type="caution">
    <text evidence="8">The sequence shown here is derived from an EMBL/GenBank/DDBJ whole genome shotgun (WGS) entry which is preliminary data.</text>
</comment>
<evidence type="ECO:0000256" key="5">
    <source>
        <dbReference type="ARBA" id="ARBA00022840"/>
    </source>
</evidence>
<dbReference type="InterPro" id="IPR017583">
    <property type="entry name" value="Tagatose/fructose_Pkinase"/>
</dbReference>
<dbReference type="PROSITE" id="PS00584">
    <property type="entry name" value="PFKB_KINASES_2"/>
    <property type="match status" value="1"/>
</dbReference>
<keyword evidence="2 6" id="KW-0808">Transferase</keyword>
<dbReference type="PANTHER" id="PTHR46566">
    <property type="entry name" value="1-PHOSPHOFRUCTOKINASE-RELATED"/>
    <property type="match status" value="1"/>
</dbReference>
<evidence type="ECO:0000256" key="2">
    <source>
        <dbReference type="ARBA" id="ARBA00022679"/>
    </source>
</evidence>
<protein>
    <submittedName>
        <fullName evidence="8">1-phosphofructokinase family hexose kinase</fullName>
    </submittedName>
</protein>
<evidence type="ECO:0000256" key="3">
    <source>
        <dbReference type="ARBA" id="ARBA00022741"/>
    </source>
</evidence>